<accession>A0ABS4G0B6</accession>
<dbReference type="Proteomes" id="UP001519271">
    <property type="component" value="Unassembled WGS sequence"/>
</dbReference>
<gene>
    <name evidence="1" type="ORF">J2Z34_000464</name>
</gene>
<evidence type="ECO:0000313" key="2">
    <source>
        <dbReference type="Proteomes" id="UP001519271"/>
    </source>
</evidence>
<evidence type="ECO:0000313" key="1">
    <source>
        <dbReference type="EMBL" id="MBP1917993.1"/>
    </source>
</evidence>
<dbReference type="RefSeq" id="WP_209458234.1">
    <property type="nucleotide sequence ID" value="NZ_JAGGKC010000002.1"/>
</dbReference>
<reference evidence="1 2" key="1">
    <citation type="submission" date="2021-03" db="EMBL/GenBank/DDBJ databases">
        <title>Genomic Encyclopedia of Type Strains, Phase IV (KMG-IV): sequencing the most valuable type-strain genomes for metagenomic binning, comparative biology and taxonomic classification.</title>
        <authorList>
            <person name="Goeker M."/>
        </authorList>
    </citation>
    <scope>NUCLEOTIDE SEQUENCE [LARGE SCALE GENOMIC DNA]</scope>
    <source>
        <strain evidence="1 2">DSM 6139</strain>
    </source>
</reference>
<dbReference type="InterPro" id="IPR011990">
    <property type="entry name" value="TPR-like_helical_dom_sf"/>
</dbReference>
<dbReference type="Gene3D" id="1.25.40.10">
    <property type="entry name" value="Tetratricopeptide repeat domain"/>
    <property type="match status" value="1"/>
</dbReference>
<comment type="caution">
    <text evidence="1">The sequence shown here is derived from an EMBL/GenBank/DDBJ whole genome shotgun (WGS) entry which is preliminary data.</text>
</comment>
<name>A0ABS4G0B6_9CLOT</name>
<proteinExistence type="predicted"/>
<sequence length="129" mass="14434">MNIRIEPSTTYTSKIGSAATAIKLGDYDRARVLLGQAAQEDQNQPEYHNLLGIIAELKRDLALACRHYRAAYALDPSYEPASRNLSRITSYSCARNTGAPDYGDACKIEELPASFAYAEYKSRNQRKRI</sequence>
<dbReference type="EMBL" id="JAGGKC010000002">
    <property type="protein sequence ID" value="MBP1917993.1"/>
    <property type="molecule type" value="Genomic_DNA"/>
</dbReference>
<dbReference type="Pfam" id="PF14559">
    <property type="entry name" value="TPR_19"/>
    <property type="match status" value="1"/>
</dbReference>
<dbReference type="SUPFAM" id="SSF48452">
    <property type="entry name" value="TPR-like"/>
    <property type="match status" value="1"/>
</dbReference>
<organism evidence="1 2">
    <name type="scientific">Youngiibacter multivorans</name>
    <dbReference type="NCBI Taxonomy" id="937251"/>
    <lineage>
        <taxon>Bacteria</taxon>
        <taxon>Bacillati</taxon>
        <taxon>Bacillota</taxon>
        <taxon>Clostridia</taxon>
        <taxon>Eubacteriales</taxon>
        <taxon>Clostridiaceae</taxon>
        <taxon>Youngiibacter</taxon>
    </lineage>
</organism>
<protein>
    <submittedName>
        <fullName evidence="1">Tetratricopeptide (TPR) repeat protein</fullName>
    </submittedName>
</protein>
<keyword evidence="2" id="KW-1185">Reference proteome</keyword>